<dbReference type="OMA" id="AIRIDIR"/>
<dbReference type="AlphaFoldDB" id="A0A3B5QIN5"/>
<feature type="compositionally biased region" description="Pro residues" evidence="1">
    <location>
        <begin position="80"/>
        <end position="90"/>
    </location>
</feature>
<feature type="domain" description="Retrotransposon gag" evidence="2">
    <location>
        <begin position="153"/>
        <end position="216"/>
    </location>
</feature>
<dbReference type="Proteomes" id="UP000002852">
    <property type="component" value="Unassembled WGS sequence"/>
</dbReference>
<reference evidence="3" key="3">
    <citation type="submission" date="2025-08" db="UniProtKB">
        <authorList>
            <consortium name="Ensembl"/>
        </authorList>
    </citation>
    <scope>IDENTIFICATION</scope>
    <source>
        <strain evidence="3">JP 163 A</strain>
    </source>
</reference>
<dbReference type="InParanoid" id="A0A3B5QIN5"/>
<accession>A0A3B5QIN5</accession>
<keyword evidence="4" id="KW-1185">Reference proteome</keyword>
<proteinExistence type="predicted"/>
<evidence type="ECO:0000313" key="3">
    <source>
        <dbReference type="Ensembl" id="ENSXMAP00000030783.1"/>
    </source>
</evidence>
<dbReference type="InterPro" id="IPR032567">
    <property type="entry name" value="RTL1-rel"/>
</dbReference>
<dbReference type="PANTHER" id="PTHR15503">
    <property type="entry name" value="LDOC1 RELATED"/>
    <property type="match status" value="1"/>
</dbReference>
<feature type="region of interest" description="Disordered" evidence="1">
    <location>
        <begin position="77"/>
        <end position="101"/>
    </location>
</feature>
<dbReference type="PANTHER" id="PTHR15503:SF36">
    <property type="entry name" value="RETROTRANSPOSON GAG-LIKE PROTEIN 5"/>
    <property type="match status" value="1"/>
</dbReference>
<feature type="region of interest" description="Disordered" evidence="1">
    <location>
        <begin position="246"/>
        <end position="294"/>
    </location>
</feature>
<dbReference type="InterPro" id="IPR005162">
    <property type="entry name" value="Retrotrans_gag_dom"/>
</dbReference>
<dbReference type="Ensembl" id="ENSXMAT00000034757.1">
    <property type="protein sequence ID" value="ENSXMAP00000030783.1"/>
    <property type="gene ID" value="ENSXMAG00000024971.1"/>
</dbReference>
<feature type="compositionally biased region" description="Pro residues" evidence="1">
    <location>
        <begin position="269"/>
        <end position="282"/>
    </location>
</feature>
<reference evidence="4" key="1">
    <citation type="submission" date="2012-01" db="EMBL/GenBank/DDBJ databases">
        <authorList>
            <person name="Walter R."/>
            <person name="Schartl M."/>
            <person name="Warren W."/>
        </authorList>
    </citation>
    <scope>NUCLEOTIDE SEQUENCE [LARGE SCALE GENOMIC DNA]</scope>
    <source>
        <strain evidence="4">JP 163 A</strain>
    </source>
</reference>
<evidence type="ECO:0000259" key="2">
    <source>
        <dbReference type="Pfam" id="PF03732"/>
    </source>
</evidence>
<dbReference type="Pfam" id="PF03732">
    <property type="entry name" value="Retrotrans_gag"/>
    <property type="match status" value="1"/>
</dbReference>
<reference evidence="3" key="4">
    <citation type="submission" date="2025-09" db="UniProtKB">
        <authorList>
            <consortium name="Ensembl"/>
        </authorList>
    </citation>
    <scope>IDENTIFICATION</scope>
    <source>
        <strain evidence="3">JP 163 A</strain>
    </source>
</reference>
<name>A0A3B5QIN5_XIPMA</name>
<dbReference type="GeneTree" id="ENSGT00950000183173"/>
<protein>
    <recommendedName>
        <fullName evidence="2">Retrotransposon gag domain-containing protein</fullName>
    </recommendedName>
</protein>
<feature type="compositionally biased region" description="Low complexity" evidence="1">
    <location>
        <begin position="91"/>
        <end position="101"/>
    </location>
</feature>
<reference evidence="4" key="2">
    <citation type="journal article" date="2013" name="Nat. Genet.">
        <title>The genome of the platyfish, Xiphophorus maculatus, provides insights into evolutionary adaptation and several complex traits.</title>
        <authorList>
            <person name="Schartl M."/>
            <person name="Walter R.B."/>
            <person name="Shen Y."/>
            <person name="Garcia T."/>
            <person name="Catchen J."/>
            <person name="Amores A."/>
            <person name="Braasch I."/>
            <person name="Chalopin D."/>
            <person name="Volff J.N."/>
            <person name="Lesch K.P."/>
            <person name="Bisazza A."/>
            <person name="Minx P."/>
            <person name="Hillier L."/>
            <person name="Wilson R.K."/>
            <person name="Fuerstenberg S."/>
            <person name="Boore J."/>
            <person name="Searle S."/>
            <person name="Postlethwait J.H."/>
            <person name="Warren W.C."/>
        </authorList>
    </citation>
    <scope>NUCLEOTIDE SEQUENCE [LARGE SCALE GENOMIC DNA]</scope>
    <source>
        <strain evidence="4">JP 163 A</strain>
    </source>
</reference>
<evidence type="ECO:0000313" key="4">
    <source>
        <dbReference type="Proteomes" id="UP000002852"/>
    </source>
</evidence>
<organism evidence="3 4">
    <name type="scientific">Xiphophorus maculatus</name>
    <name type="common">Southern platyfish</name>
    <name type="synonym">Platypoecilus maculatus</name>
    <dbReference type="NCBI Taxonomy" id="8083"/>
    <lineage>
        <taxon>Eukaryota</taxon>
        <taxon>Metazoa</taxon>
        <taxon>Chordata</taxon>
        <taxon>Craniata</taxon>
        <taxon>Vertebrata</taxon>
        <taxon>Euteleostomi</taxon>
        <taxon>Actinopterygii</taxon>
        <taxon>Neopterygii</taxon>
        <taxon>Teleostei</taxon>
        <taxon>Neoteleostei</taxon>
        <taxon>Acanthomorphata</taxon>
        <taxon>Ovalentaria</taxon>
        <taxon>Atherinomorphae</taxon>
        <taxon>Cyprinodontiformes</taxon>
        <taxon>Poeciliidae</taxon>
        <taxon>Poeciliinae</taxon>
        <taxon>Xiphophorus</taxon>
    </lineage>
</organism>
<sequence length="317" mass="34619">AVPRCLSPPSPSPCAFCSSAKPSGQSDSAAQLRTVLSEQGVLLGRHDATNNVVLHQLNSMLQYLHQMANQIQTLQDRFPPANPAPAPVPAPTLASTSAASAPPLSCDVITPTPEHYSGELEKSKGFLLQCTLAFRRSPRSFPDDLMKRTSYIEEFIDLFKQTFCPKVGEEAASKRIWNLRQGNRSVADFAIDFRTIGTESGWNEPALTGAFQHALNDKLKDEQACRDEPGCLDELINLAIKIDNRVRDRSRPSNPRPSLPPIRRGSPSPDSPNPPIQNPPEPMQVGRARLSPEEWQSRISSGCCLYCGRSGGPGGRI</sequence>
<evidence type="ECO:0000256" key="1">
    <source>
        <dbReference type="SAM" id="MobiDB-lite"/>
    </source>
</evidence>